<name>A0A0T5P2K9_9RHOB</name>
<accession>A0A0T5P2K9</accession>
<dbReference type="Proteomes" id="UP000325785">
    <property type="component" value="Chromosome"/>
</dbReference>
<feature type="domain" description="Amidohydrolase-related" evidence="1">
    <location>
        <begin position="18"/>
        <end position="280"/>
    </location>
</feature>
<dbReference type="PANTHER" id="PTHR35563">
    <property type="entry name" value="BARREL METAL-DEPENDENT HYDROLASE, PUTATIVE (AFU_ORTHOLOGUE AFUA_1G16240)-RELATED"/>
    <property type="match status" value="1"/>
</dbReference>
<gene>
    <name evidence="3" type="ORF">RIdsm_00831</name>
    <name evidence="2" type="ORF">XM52_24695</name>
</gene>
<dbReference type="Proteomes" id="UP000051401">
    <property type="component" value="Unassembled WGS sequence"/>
</dbReference>
<dbReference type="EMBL" id="CP031598">
    <property type="protein sequence ID" value="QEW25047.1"/>
    <property type="molecule type" value="Genomic_DNA"/>
</dbReference>
<evidence type="ECO:0000313" key="4">
    <source>
        <dbReference type="Proteomes" id="UP000051401"/>
    </source>
</evidence>
<proteinExistence type="predicted"/>
<evidence type="ECO:0000313" key="3">
    <source>
        <dbReference type="EMBL" id="QEW25047.1"/>
    </source>
</evidence>
<sequence>MADTRATRPNIAVPPGACDTHMHFYDDSYPASPKAWLFPPNFLPEDYRAIQEKVGLARMVVVQPVTYGFDNRCILDAIARIGDSARAVVTVPTDISDADLDTLWHQNARGLRYHQMAGSMTEWSDLPLMADRIKGTGWHLQVQLDGLELPQYEPLIADLPCTVVIDHMGRYSDCIAPDHPAHQALLRLAAQPNVWVKLSGAYHISKSGKPDYADVAPLARSLIEQGTDRLLWGSDWPHPTETEDSMPDDGRLLDLLADWGLTEAQREAVLVTNPARLYGF</sequence>
<dbReference type="PATRIC" id="fig|540747.5.peg.3293"/>
<dbReference type="PANTHER" id="PTHR35563:SF2">
    <property type="entry name" value="BARREL METAL-DEPENDENT HYDROLASE, PUTATIVE (AFU_ORTHOLOGUE AFUA_1G16240)-RELATED"/>
    <property type="match status" value="1"/>
</dbReference>
<organism evidence="2 4">
    <name type="scientific">Roseovarius indicus</name>
    <dbReference type="NCBI Taxonomy" id="540747"/>
    <lineage>
        <taxon>Bacteria</taxon>
        <taxon>Pseudomonadati</taxon>
        <taxon>Pseudomonadota</taxon>
        <taxon>Alphaproteobacteria</taxon>
        <taxon>Rhodobacterales</taxon>
        <taxon>Roseobacteraceae</taxon>
        <taxon>Roseovarius</taxon>
    </lineage>
</organism>
<dbReference type="Pfam" id="PF04909">
    <property type="entry name" value="Amidohydro_2"/>
    <property type="match status" value="1"/>
</dbReference>
<evidence type="ECO:0000313" key="5">
    <source>
        <dbReference type="Proteomes" id="UP000325785"/>
    </source>
</evidence>
<dbReference type="InterPro" id="IPR052358">
    <property type="entry name" value="Aro_Compnd_Degr_Hydrolases"/>
</dbReference>
<dbReference type="KEGG" id="rid:RIdsm_00831"/>
<keyword evidence="4" id="KW-1185">Reference proteome</keyword>
<dbReference type="InterPro" id="IPR006680">
    <property type="entry name" value="Amidohydro-rel"/>
</dbReference>
<reference evidence="3 5" key="2">
    <citation type="submission" date="2018-08" db="EMBL/GenBank/DDBJ databases">
        <title>Genetic Globetrotter - A new plasmid hitch-hiking vast phylogenetic and geographic distances.</title>
        <authorList>
            <person name="Vollmers J."/>
            <person name="Petersen J."/>
        </authorList>
    </citation>
    <scope>NUCLEOTIDE SEQUENCE [LARGE SCALE GENOMIC DNA]</scope>
    <source>
        <strain evidence="3 5">DSM 26383</strain>
    </source>
</reference>
<dbReference type="STRING" id="540747.SAMN04488031_10967"/>
<keyword evidence="3" id="KW-0378">Hydrolase</keyword>
<dbReference type="GO" id="GO:0016787">
    <property type="term" value="F:hydrolase activity"/>
    <property type="evidence" value="ECO:0007669"/>
    <property type="project" value="UniProtKB-KW"/>
</dbReference>
<dbReference type="AlphaFoldDB" id="A0A0T5P2K9"/>
<dbReference type="Gene3D" id="3.20.20.140">
    <property type="entry name" value="Metal-dependent hydrolases"/>
    <property type="match status" value="1"/>
</dbReference>
<evidence type="ECO:0000313" key="2">
    <source>
        <dbReference type="EMBL" id="KRS15294.1"/>
    </source>
</evidence>
<evidence type="ECO:0000259" key="1">
    <source>
        <dbReference type="Pfam" id="PF04909"/>
    </source>
</evidence>
<protein>
    <submittedName>
        <fullName evidence="3">Putative metal-dependent hydrolase of the TIM-barrel fold protein</fullName>
    </submittedName>
</protein>
<reference evidence="2 4" key="1">
    <citation type="submission" date="2015-04" db="EMBL/GenBank/DDBJ databases">
        <title>The draft genome sequence of Roseovarius indicus B108T.</title>
        <authorList>
            <person name="Li G."/>
            <person name="Lai Q."/>
            <person name="Shao Z."/>
            <person name="Yan P."/>
        </authorList>
    </citation>
    <scope>NUCLEOTIDE SEQUENCE [LARGE SCALE GENOMIC DNA]</scope>
    <source>
        <strain evidence="2 4">B108</strain>
    </source>
</reference>
<dbReference type="InterPro" id="IPR032466">
    <property type="entry name" value="Metal_Hydrolase"/>
</dbReference>
<dbReference type="SUPFAM" id="SSF51556">
    <property type="entry name" value="Metallo-dependent hydrolases"/>
    <property type="match status" value="1"/>
</dbReference>
<dbReference type="EMBL" id="LAXI01000024">
    <property type="protein sequence ID" value="KRS15294.1"/>
    <property type="molecule type" value="Genomic_DNA"/>
</dbReference>
<dbReference type="OrthoDB" id="9787654at2"/>
<dbReference type="RefSeq" id="WP_057820611.1">
    <property type="nucleotide sequence ID" value="NZ_CP031598.1"/>
</dbReference>